<feature type="region of interest" description="Disordered" evidence="1">
    <location>
        <begin position="1"/>
        <end position="25"/>
    </location>
</feature>
<dbReference type="EMBL" id="CAJVRL010000099">
    <property type="protein sequence ID" value="CAG8960489.1"/>
    <property type="molecule type" value="Genomic_DNA"/>
</dbReference>
<name>A0A9N9L7F9_9HELO</name>
<feature type="compositionally biased region" description="Polar residues" evidence="1">
    <location>
        <begin position="13"/>
        <end position="23"/>
    </location>
</feature>
<evidence type="ECO:0000313" key="2">
    <source>
        <dbReference type="EMBL" id="CAG8960489.1"/>
    </source>
</evidence>
<sequence length="88" mass="9531">MADHNHKLPLNVGNKQASNNGQPSKAVKAIEAALTSKSLATERQKDVRISTMSESEVMVKLKEAVSKDDPNMSYSKQMLALSMATVTV</sequence>
<accession>A0A9N9L7F9</accession>
<reference evidence="2" key="1">
    <citation type="submission" date="2021-07" db="EMBL/GenBank/DDBJ databases">
        <authorList>
            <person name="Durling M."/>
        </authorList>
    </citation>
    <scope>NUCLEOTIDE SEQUENCE</scope>
</reference>
<comment type="caution">
    <text evidence="2">The sequence shown here is derived from an EMBL/GenBank/DDBJ whole genome shotgun (WGS) entry which is preliminary data.</text>
</comment>
<organism evidence="2 3">
    <name type="scientific">Hymenoscyphus fraxineus</name>
    <dbReference type="NCBI Taxonomy" id="746836"/>
    <lineage>
        <taxon>Eukaryota</taxon>
        <taxon>Fungi</taxon>
        <taxon>Dikarya</taxon>
        <taxon>Ascomycota</taxon>
        <taxon>Pezizomycotina</taxon>
        <taxon>Leotiomycetes</taxon>
        <taxon>Helotiales</taxon>
        <taxon>Helotiaceae</taxon>
        <taxon>Hymenoscyphus</taxon>
    </lineage>
</organism>
<evidence type="ECO:0000256" key="1">
    <source>
        <dbReference type="SAM" id="MobiDB-lite"/>
    </source>
</evidence>
<dbReference type="Proteomes" id="UP000696280">
    <property type="component" value="Unassembled WGS sequence"/>
</dbReference>
<gene>
    <name evidence="2" type="ORF">HYFRA_00008209</name>
</gene>
<evidence type="ECO:0000313" key="3">
    <source>
        <dbReference type="Proteomes" id="UP000696280"/>
    </source>
</evidence>
<proteinExistence type="predicted"/>
<keyword evidence="3" id="KW-1185">Reference proteome</keyword>
<dbReference type="AlphaFoldDB" id="A0A9N9L7F9"/>
<dbReference type="Gene3D" id="3.30.200.20">
    <property type="entry name" value="Phosphorylase Kinase, domain 1"/>
    <property type="match status" value="1"/>
</dbReference>
<dbReference type="OrthoDB" id="97518at2759"/>
<protein>
    <submittedName>
        <fullName evidence="2">Uncharacterized protein</fullName>
    </submittedName>
</protein>